<sequence length="292" mass="31178">MTDPRPLTLTVCGSGAMGSQIALVGALAGHDVTLYDIDADRLDVAIGELRTQAERRVTKGRISREEADAAFARLAVTTSLERAAAGADFMIEAIVEKLEAKQSLFREFELLAPAHCILATNSSSIVSSKLKEGLARPELVCNMHFFNPALVMELVEVVEGEHTAPETVARAMALAASMGKHPVHITREIFGFVVNRVLTAIFDEAISLAEAGIASVEDIDVAVRKGLGHPIGPFALLDLTGIDVNYHIKTLQAAESGRPEDGPSQSLTSLYEAGKFGRKTGEGFFTYDGAAQ</sequence>
<dbReference type="InterPro" id="IPR006180">
    <property type="entry name" value="3-OHacyl-CoA_DH_CS"/>
</dbReference>
<protein>
    <submittedName>
        <fullName evidence="8">3-hydroxyacyl-CoA dehydrogenase</fullName>
    </submittedName>
</protein>
<dbReference type="Gene3D" id="1.10.1040.10">
    <property type="entry name" value="N-(1-d-carboxylethyl)-l-norvaline Dehydrogenase, domain 2"/>
    <property type="match status" value="1"/>
</dbReference>
<dbReference type="SUPFAM" id="SSF48179">
    <property type="entry name" value="6-phosphogluconate dehydrogenase C-terminal domain-like"/>
    <property type="match status" value="1"/>
</dbReference>
<dbReference type="AlphaFoldDB" id="A0A542Y282"/>
<dbReference type="GO" id="GO:0070403">
    <property type="term" value="F:NAD+ binding"/>
    <property type="evidence" value="ECO:0007669"/>
    <property type="project" value="InterPro"/>
</dbReference>
<reference evidence="8 9" key="1">
    <citation type="submission" date="2019-06" db="EMBL/GenBank/DDBJ databases">
        <title>Sequencing the genomes of 1000 actinobacteria strains.</title>
        <authorList>
            <person name="Klenk H.-P."/>
        </authorList>
    </citation>
    <scope>NUCLEOTIDE SEQUENCE [LARGE SCALE GENOMIC DNA]</scope>
    <source>
        <strain evidence="8 9">DSM 8803</strain>
    </source>
</reference>
<dbReference type="Pfam" id="PF00725">
    <property type="entry name" value="3HCDH"/>
    <property type="match status" value="1"/>
</dbReference>
<dbReference type="GO" id="GO:0006631">
    <property type="term" value="P:fatty acid metabolic process"/>
    <property type="evidence" value="ECO:0007669"/>
    <property type="project" value="InterPro"/>
</dbReference>
<gene>
    <name evidence="8" type="ORF">FB468_0169</name>
</gene>
<dbReference type="InterPro" id="IPR006108">
    <property type="entry name" value="3HC_DH_C"/>
</dbReference>
<evidence type="ECO:0000256" key="4">
    <source>
        <dbReference type="PIRSR" id="PIRSR000105-1"/>
    </source>
</evidence>
<dbReference type="PANTHER" id="PTHR48075:SF5">
    <property type="entry name" value="3-HYDROXYBUTYRYL-COA DEHYDROGENASE"/>
    <property type="match status" value="1"/>
</dbReference>
<dbReference type="Gene3D" id="3.40.50.720">
    <property type="entry name" value="NAD(P)-binding Rossmann-like Domain"/>
    <property type="match status" value="1"/>
</dbReference>
<feature type="binding site" evidence="5">
    <location>
        <position position="279"/>
    </location>
    <ligand>
        <name>NAD(+)</name>
        <dbReference type="ChEBI" id="CHEBI:57540"/>
    </ligand>
</feature>
<evidence type="ECO:0000256" key="1">
    <source>
        <dbReference type="ARBA" id="ARBA00005086"/>
    </source>
</evidence>
<feature type="site" description="Important for catalytic activity" evidence="4">
    <location>
        <position position="144"/>
    </location>
</feature>
<keyword evidence="9" id="KW-1185">Reference proteome</keyword>
<feature type="binding site" evidence="5">
    <location>
        <position position="101"/>
    </location>
    <ligand>
        <name>NAD(+)</name>
        <dbReference type="ChEBI" id="CHEBI:57540"/>
    </ligand>
</feature>
<evidence type="ECO:0000256" key="2">
    <source>
        <dbReference type="ARBA" id="ARBA00009463"/>
    </source>
</evidence>
<keyword evidence="3" id="KW-0560">Oxidoreductase</keyword>
<evidence type="ECO:0000313" key="8">
    <source>
        <dbReference type="EMBL" id="TQL42187.1"/>
    </source>
</evidence>
<feature type="binding site" evidence="5">
    <location>
        <position position="123"/>
    </location>
    <ligand>
        <name>NAD(+)</name>
        <dbReference type="ChEBI" id="CHEBI:57540"/>
    </ligand>
</feature>
<comment type="pathway">
    <text evidence="1">Lipid metabolism; butanoate metabolism.</text>
</comment>
<feature type="binding site" evidence="5">
    <location>
        <position position="96"/>
    </location>
    <ligand>
        <name>NAD(+)</name>
        <dbReference type="ChEBI" id="CHEBI:57540"/>
    </ligand>
</feature>
<dbReference type="RefSeq" id="WP_141885677.1">
    <property type="nucleotide sequence ID" value="NZ_BAAAUY010000023.1"/>
</dbReference>
<evidence type="ECO:0000256" key="5">
    <source>
        <dbReference type="PIRSR" id="PIRSR000105-2"/>
    </source>
</evidence>
<evidence type="ECO:0000313" key="9">
    <source>
        <dbReference type="Proteomes" id="UP000319094"/>
    </source>
</evidence>
<dbReference type="EMBL" id="VFON01000001">
    <property type="protein sequence ID" value="TQL42187.1"/>
    <property type="molecule type" value="Genomic_DNA"/>
</dbReference>
<accession>A0A542Y282</accession>
<comment type="caution">
    <text evidence="8">The sequence shown here is derived from an EMBL/GenBank/DDBJ whole genome shotgun (WGS) entry which is preliminary data.</text>
</comment>
<dbReference type="InterPro" id="IPR022694">
    <property type="entry name" value="3-OHacyl-CoA_DH"/>
</dbReference>
<keyword evidence="5" id="KW-0520">NAD</keyword>
<proteinExistence type="inferred from homology"/>
<dbReference type="InterPro" id="IPR008927">
    <property type="entry name" value="6-PGluconate_DH-like_C_sf"/>
</dbReference>
<dbReference type="GO" id="GO:0016616">
    <property type="term" value="F:oxidoreductase activity, acting on the CH-OH group of donors, NAD or NADP as acceptor"/>
    <property type="evidence" value="ECO:0007669"/>
    <property type="project" value="InterPro"/>
</dbReference>
<dbReference type="Proteomes" id="UP000319094">
    <property type="component" value="Unassembled WGS sequence"/>
</dbReference>
<organism evidence="8 9">
    <name type="scientific">Leucobacter komagatae</name>
    <dbReference type="NCBI Taxonomy" id="55969"/>
    <lineage>
        <taxon>Bacteria</taxon>
        <taxon>Bacillati</taxon>
        <taxon>Actinomycetota</taxon>
        <taxon>Actinomycetes</taxon>
        <taxon>Micrococcales</taxon>
        <taxon>Microbacteriaceae</taxon>
        <taxon>Leucobacter</taxon>
    </lineage>
</organism>
<dbReference type="InterPro" id="IPR036291">
    <property type="entry name" value="NAD(P)-bd_dom_sf"/>
</dbReference>
<dbReference type="FunFam" id="3.40.50.720:FF:000009">
    <property type="entry name" value="Fatty oxidation complex, alpha subunit"/>
    <property type="match status" value="1"/>
</dbReference>
<evidence type="ECO:0000259" key="6">
    <source>
        <dbReference type="Pfam" id="PF00725"/>
    </source>
</evidence>
<feature type="domain" description="3-hydroxyacyl-CoA dehydrogenase NAD binding" evidence="7">
    <location>
        <begin position="9"/>
        <end position="187"/>
    </location>
</feature>
<feature type="binding site" evidence="5">
    <location>
        <position position="36"/>
    </location>
    <ligand>
        <name>NAD(+)</name>
        <dbReference type="ChEBI" id="CHEBI:57540"/>
    </ligand>
</feature>
<dbReference type="SUPFAM" id="SSF51735">
    <property type="entry name" value="NAD(P)-binding Rossmann-fold domains"/>
    <property type="match status" value="1"/>
</dbReference>
<dbReference type="OrthoDB" id="9771883at2"/>
<dbReference type="InterPro" id="IPR013328">
    <property type="entry name" value="6PGD_dom2"/>
</dbReference>
<evidence type="ECO:0000259" key="7">
    <source>
        <dbReference type="Pfam" id="PF02737"/>
    </source>
</evidence>
<dbReference type="Pfam" id="PF02737">
    <property type="entry name" value="3HCDH_N"/>
    <property type="match status" value="1"/>
</dbReference>
<dbReference type="InterPro" id="IPR006176">
    <property type="entry name" value="3-OHacyl-CoA_DH_NAD-bd"/>
</dbReference>
<evidence type="ECO:0000256" key="3">
    <source>
        <dbReference type="ARBA" id="ARBA00023002"/>
    </source>
</evidence>
<dbReference type="PANTHER" id="PTHR48075">
    <property type="entry name" value="3-HYDROXYACYL-COA DEHYDROGENASE FAMILY PROTEIN"/>
    <property type="match status" value="1"/>
</dbReference>
<name>A0A542Y282_9MICO</name>
<dbReference type="PROSITE" id="PS00067">
    <property type="entry name" value="3HCDH"/>
    <property type="match status" value="1"/>
</dbReference>
<feature type="domain" description="3-hydroxyacyl-CoA dehydrogenase C-terminal" evidence="6">
    <location>
        <begin position="191"/>
        <end position="287"/>
    </location>
</feature>
<feature type="binding site" evidence="5">
    <location>
        <position position="147"/>
    </location>
    <ligand>
        <name>NAD(+)</name>
        <dbReference type="ChEBI" id="CHEBI:57540"/>
    </ligand>
</feature>
<comment type="similarity">
    <text evidence="2">Belongs to the 3-hydroxyacyl-CoA dehydrogenase family.</text>
</comment>
<feature type="binding site" evidence="5">
    <location>
        <begin position="13"/>
        <end position="18"/>
    </location>
    <ligand>
        <name>NAD(+)</name>
        <dbReference type="ChEBI" id="CHEBI:57540"/>
    </ligand>
</feature>
<dbReference type="PIRSF" id="PIRSF000105">
    <property type="entry name" value="HCDH"/>
    <property type="match status" value="1"/>
</dbReference>